<evidence type="ECO:0000256" key="3">
    <source>
        <dbReference type="ARBA" id="ARBA00023180"/>
    </source>
</evidence>
<evidence type="ECO:0000256" key="4">
    <source>
        <dbReference type="PROSITE-ProRule" id="PRU00504"/>
    </source>
</evidence>
<evidence type="ECO:0000313" key="6">
    <source>
        <dbReference type="EMBL" id="CAF1059415.1"/>
    </source>
</evidence>
<evidence type="ECO:0008006" key="8">
    <source>
        <dbReference type="Google" id="ProtNLM"/>
    </source>
</evidence>
<dbReference type="Gene3D" id="2.120.10.30">
    <property type="entry name" value="TolB, C-terminal domain"/>
    <property type="match status" value="2"/>
</dbReference>
<evidence type="ECO:0000256" key="2">
    <source>
        <dbReference type="ARBA" id="ARBA00022737"/>
    </source>
</evidence>
<dbReference type="PROSITE" id="PS51125">
    <property type="entry name" value="NHL"/>
    <property type="match status" value="1"/>
</dbReference>
<accession>A0A814L0R7</accession>
<name>A0A814L0R7_9BILA</name>
<dbReference type="CDD" id="cd05819">
    <property type="entry name" value="NHL"/>
    <property type="match status" value="1"/>
</dbReference>
<keyword evidence="5" id="KW-0812">Transmembrane</keyword>
<evidence type="ECO:0000256" key="1">
    <source>
        <dbReference type="ARBA" id="ARBA00022729"/>
    </source>
</evidence>
<proteinExistence type="predicted"/>
<gene>
    <name evidence="6" type="ORF">IZO911_LOCUS20792</name>
</gene>
<evidence type="ECO:0000313" key="7">
    <source>
        <dbReference type="Proteomes" id="UP000663860"/>
    </source>
</evidence>
<dbReference type="GO" id="GO:0005576">
    <property type="term" value="C:extracellular region"/>
    <property type="evidence" value="ECO:0007669"/>
    <property type="project" value="TreeGrafter"/>
</dbReference>
<dbReference type="Gene3D" id="2.40.10.500">
    <property type="match status" value="1"/>
</dbReference>
<dbReference type="AlphaFoldDB" id="A0A814L0R7"/>
<feature type="repeat" description="NHL" evidence="4">
    <location>
        <begin position="417"/>
        <end position="448"/>
    </location>
</feature>
<dbReference type="Proteomes" id="UP000663860">
    <property type="component" value="Unassembled WGS sequence"/>
</dbReference>
<dbReference type="PANTHER" id="PTHR10680">
    <property type="entry name" value="PEPTIDYL-GLYCINE ALPHA-AMIDATING MONOOXYGENASE"/>
    <property type="match status" value="1"/>
</dbReference>
<evidence type="ECO:0000256" key="5">
    <source>
        <dbReference type="SAM" id="Phobius"/>
    </source>
</evidence>
<sequence length="450" mass="51131">MFIQFPKTQHETQCRVNETNVMKLTNGKFQTIWTVNFNNEQSAKVSKIFVNTYKTYTDAIEATINQYKIGEVYKCYFDINKPYDLIWTLDVQLIQGRRILNIAFVLGILILIIWAIPIGYFFHKWFKNKIINSTKIEFSLKNTSKDFNNTNPKWTSEGYTFAGGNSYGQALNQLHYPHSIFIVDNDPQSIYIADTGNHRIVDWKYNASNCQIVAGGNGRGNRIDQLSDPTDVFVDQKNDSLIICDQGNRRVIRWFLQNQTYPEIIIPDISCGGLSIDNNGDLYVSDYNKNEVRRWSIGDINSTIVAGGNGKGQELNQLNYPTRIFVDRDYSVYVSDAENYRVMKWIKDAEEGIIVAGGRGGGTSLDKMYMTNGVIVDHLDNVYVSDMANNRVIRWAKGSQEGTIVVGGNGSGNQSNQFIGPRGLSFDQQGNLFVVDMYNSRVQKFNIDIV</sequence>
<keyword evidence="5" id="KW-1133">Transmembrane helix</keyword>
<comment type="caution">
    <text evidence="6">The sequence shown here is derived from an EMBL/GenBank/DDBJ whole genome shotgun (WGS) entry which is preliminary data.</text>
</comment>
<protein>
    <recommendedName>
        <fullName evidence="8">NHL repeat containing protein</fullName>
    </recommendedName>
</protein>
<keyword evidence="1" id="KW-0732">Signal</keyword>
<dbReference type="PANTHER" id="PTHR10680:SF28">
    <property type="entry name" value="SMP-30_GLUCONOLACTONASE_LRE-LIKE REGION DOMAIN-CONTAINING PROTEIN"/>
    <property type="match status" value="1"/>
</dbReference>
<dbReference type="InterPro" id="IPR001258">
    <property type="entry name" value="NHL_repeat"/>
</dbReference>
<feature type="transmembrane region" description="Helical" evidence="5">
    <location>
        <begin position="99"/>
        <end position="122"/>
    </location>
</feature>
<dbReference type="EMBL" id="CAJNOE010000218">
    <property type="protein sequence ID" value="CAF1059415.1"/>
    <property type="molecule type" value="Genomic_DNA"/>
</dbReference>
<keyword evidence="3" id="KW-0325">Glycoprotein</keyword>
<keyword evidence="2" id="KW-0677">Repeat</keyword>
<reference evidence="6" key="1">
    <citation type="submission" date="2021-02" db="EMBL/GenBank/DDBJ databases">
        <authorList>
            <person name="Nowell W R."/>
        </authorList>
    </citation>
    <scope>NUCLEOTIDE SEQUENCE</scope>
</reference>
<dbReference type="SUPFAM" id="SSF63829">
    <property type="entry name" value="Calcium-dependent phosphotriesterase"/>
    <property type="match status" value="1"/>
</dbReference>
<keyword evidence="5" id="KW-0472">Membrane</keyword>
<dbReference type="InterPro" id="IPR011042">
    <property type="entry name" value="6-blade_b-propeller_TolB-like"/>
</dbReference>
<dbReference type="Pfam" id="PF01436">
    <property type="entry name" value="NHL"/>
    <property type="match status" value="1"/>
</dbReference>
<organism evidence="6 7">
    <name type="scientific">Adineta steineri</name>
    <dbReference type="NCBI Taxonomy" id="433720"/>
    <lineage>
        <taxon>Eukaryota</taxon>
        <taxon>Metazoa</taxon>
        <taxon>Spiralia</taxon>
        <taxon>Gnathifera</taxon>
        <taxon>Rotifera</taxon>
        <taxon>Eurotatoria</taxon>
        <taxon>Bdelloidea</taxon>
        <taxon>Adinetida</taxon>
        <taxon>Adinetidae</taxon>
        <taxon>Adineta</taxon>
    </lineage>
</organism>